<name>A0ABN7U1K2_9BACL</name>
<comment type="caution">
    <text evidence="1">The sequence shown here is derived from an EMBL/GenBank/DDBJ whole genome shotgun (WGS) entry which is preliminary data.</text>
</comment>
<dbReference type="Proteomes" id="UP000730618">
    <property type="component" value="Unassembled WGS sequence"/>
</dbReference>
<keyword evidence="2" id="KW-1185">Reference proteome</keyword>
<sequence>MKNGMVQYLYLIQERFERIRYMPRIEHLTQKVTKNLF</sequence>
<evidence type="ECO:0000313" key="2">
    <source>
        <dbReference type="Proteomes" id="UP000730618"/>
    </source>
</evidence>
<gene>
    <name evidence="1" type="ORF">PAECIP111802_07278</name>
</gene>
<evidence type="ECO:0000313" key="1">
    <source>
        <dbReference type="EMBL" id="CAG7659025.1"/>
    </source>
</evidence>
<organism evidence="1 2">
    <name type="scientific">Paenibacillus allorhizosphaerae</name>
    <dbReference type="NCBI Taxonomy" id="2849866"/>
    <lineage>
        <taxon>Bacteria</taxon>
        <taxon>Bacillati</taxon>
        <taxon>Bacillota</taxon>
        <taxon>Bacilli</taxon>
        <taxon>Bacillales</taxon>
        <taxon>Paenibacillaceae</taxon>
        <taxon>Paenibacillus</taxon>
    </lineage>
</organism>
<proteinExistence type="predicted"/>
<dbReference type="EMBL" id="CAJVCE010000054">
    <property type="protein sequence ID" value="CAG7659025.1"/>
    <property type="molecule type" value="Genomic_DNA"/>
</dbReference>
<reference evidence="1 2" key="1">
    <citation type="submission" date="2021-06" db="EMBL/GenBank/DDBJ databases">
        <authorList>
            <person name="Criscuolo A."/>
        </authorList>
    </citation>
    <scope>NUCLEOTIDE SEQUENCE [LARGE SCALE GENOMIC DNA]</scope>
    <source>
        <strain evidence="2">CIP 111802</strain>
    </source>
</reference>
<protein>
    <submittedName>
        <fullName evidence="1">Uncharacterized protein</fullName>
    </submittedName>
</protein>
<accession>A0ABN7U1K2</accession>